<proteinExistence type="predicted"/>
<organism evidence="3 4">
    <name type="scientific">Terrimicrobium sacchariphilum</name>
    <dbReference type="NCBI Taxonomy" id="690879"/>
    <lineage>
        <taxon>Bacteria</taxon>
        <taxon>Pseudomonadati</taxon>
        <taxon>Verrucomicrobiota</taxon>
        <taxon>Terrimicrobiia</taxon>
        <taxon>Terrimicrobiales</taxon>
        <taxon>Terrimicrobiaceae</taxon>
        <taxon>Terrimicrobium</taxon>
    </lineage>
</organism>
<dbReference type="EMBL" id="BDCO01000001">
    <property type="protein sequence ID" value="GAT31471.1"/>
    <property type="molecule type" value="Genomic_DNA"/>
</dbReference>
<protein>
    <submittedName>
        <fullName evidence="3">PEP-CTERM protein-sorting domain-containing protein</fullName>
    </submittedName>
</protein>
<dbReference type="InterPro" id="IPR013425">
    <property type="entry name" value="Autotrns_rpt"/>
</dbReference>
<keyword evidence="4" id="KW-1185">Reference proteome</keyword>
<accession>A0A146G191</accession>
<dbReference type="Proteomes" id="UP000076023">
    <property type="component" value="Unassembled WGS sequence"/>
</dbReference>
<keyword evidence="1 2" id="KW-0732">Signal</keyword>
<feature type="signal peptide" evidence="2">
    <location>
        <begin position="1"/>
        <end position="27"/>
    </location>
</feature>
<name>A0A146G191_TERSA</name>
<dbReference type="InterPro" id="IPR011050">
    <property type="entry name" value="Pectin_lyase_fold/virulence"/>
</dbReference>
<dbReference type="AlphaFoldDB" id="A0A146G191"/>
<dbReference type="OrthoDB" id="175489at2"/>
<evidence type="ECO:0000256" key="1">
    <source>
        <dbReference type="ARBA" id="ARBA00022729"/>
    </source>
</evidence>
<dbReference type="RefSeq" id="WP_075077368.1">
    <property type="nucleotide sequence ID" value="NZ_BDCO01000001.1"/>
</dbReference>
<comment type="caution">
    <text evidence="3">The sequence shown here is derived from an EMBL/GenBank/DDBJ whole genome shotgun (WGS) entry which is preliminary data.</text>
</comment>
<dbReference type="STRING" id="690879.TSACC_119"/>
<gene>
    <name evidence="3" type="ORF">TSACC_119</name>
</gene>
<reference evidence="4" key="1">
    <citation type="journal article" date="2017" name="Genome Announc.">
        <title>Draft Genome Sequence of Terrimicrobium sacchariphilum NM-5T, a Facultative Anaerobic Soil Bacterium of the Class Spartobacteria.</title>
        <authorList>
            <person name="Qiu Y.L."/>
            <person name="Tourlousse D.M."/>
            <person name="Matsuura N."/>
            <person name="Ohashi A."/>
            <person name="Sekiguchi Y."/>
        </authorList>
    </citation>
    <scope>NUCLEOTIDE SEQUENCE [LARGE SCALE GENOMIC DNA]</scope>
    <source>
        <strain evidence="4">NM-5</strain>
    </source>
</reference>
<dbReference type="NCBIfam" id="TIGR02601">
    <property type="entry name" value="autotrns_rpt"/>
    <property type="match status" value="2"/>
</dbReference>
<sequence>MKTTVFPYKLLAAVSTLLLPATVPLYADLYTAGSGNWSLGTNWNTGTAPNGVGAVASRNGGASVTITQDLSSVTLGTLSLTGSTSTVLTVSLSQLSGTPPVPYDWRFDQDGSGAGVATIENASTAAGSRIVLQNAGGAMFLDDDLVIKQSNANSTASASGDSYAIQINQRLVGTKSITVNNALNDLNYGMVAFQGGTTGKGSYTGAITLASGALTWTSTTAFGSASGITLGSTGGGSVSFVTSRTVASVGQAITVASGTGGTTVLGSTLTTGTQNFGGAITLNQDLTVVSQMTTADTAGVVLGGVVSGSGNLQINGNVKYSGVSTDTAGIVKLTGNNTFTGQTRVYKGSLLLGAASGTNSLALQNSTLNLASGDTGTVGFGVTSATTITSATVGGLSGTRDLSLQNIATSSAAVALSVGNNNSDTTYDGALTGSGSLTKIGTGTLTLGGHSTYTGATTISSGTLLLASGGNIASSSSVKVNGASARLAGSGLASNITLTAGSISPGNGGIGTLSAASLAWNGGASMVFNLSATDNTSDLLALTGALTKVGSGAYTFDFSGGFSYGQTYTLITFGSSSGFSASDFSTTGQEGTFNLTGSSLTFTAVPEPATWTLVAAGLCCTIFLRRRS</sequence>
<dbReference type="FunCoup" id="A0A146G191">
    <property type="interactions" value="3"/>
</dbReference>
<evidence type="ECO:0000313" key="4">
    <source>
        <dbReference type="Proteomes" id="UP000076023"/>
    </source>
</evidence>
<dbReference type="SUPFAM" id="SSF51126">
    <property type="entry name" value="Pectin lyase-like"/>
    <property type="match status" value="1"/>
</dbReference>
<evidence type="ECO:0000256" key="2">
    <source>
        <dbReference type="SAM" id="SignalP"/>
    </source>
</evidence>
<feature type="chain" id="PRO_5007524257" evidence="2">
    <location>
        <begin position="28"/>
        <end position="628"/>
    </location>
</feature>
<dbReference type="Pfam" id="PF12951">
    <property type="entry name" value="PATR"/>
    <property type="match status" value="2"/>
</dbReference>
<evidence type="ECO:0000313" key="3">
    <source>
        <dbReference type="EMBL" id="GAT31471.1"/>
    </source>
</evidence>
<dbReference type="InParanoid" id="A0A146G191"/>